<sequence length="95" mass="9773">DVERLTGPHVQPPADVAARIDLTGPVAVVGPGAPLLPGHVATAVAPPLDPAVLARILRARLAREAAGSAVELGTEPMYLRRPDVQPPSAPKRARG</sequence>
<feature type="region of interest" description="Disordered" evidence="1">
    <location>
        <begin position="71"/>
        <end position="95"/>
    </location>
</feature>
<evidence type="ECO:0000313" key="3">
    <source>
        <dbReference type="Proteomes" id="UP001165561"/>
    </source>
</evidence>
<reference evidence="2" key="1">
    <citation type="submission" date="2023-02" db="EMBL/GenBank/DDBJ databases">
        <title>Georgenia sp.10Sc9-8, isolated from a soil sample collected from the Taklamakan desert.</title>
        <authorList>
            <person name="Liu S."/>
        </authorList>
    </citation>
    <scope>NUCLEOTIDE SEQUENCE</scope>
    <source>
        <strain evidence="2">10Sc9-8</strain>
    </source>
</reference>
<proteinExistence type="predicted"/>
<evidence type="ECO:0000256" key="1">
    <source>
        <dbReference type="SAM" id="MobiDB-lite"/>
    </source>
</evidence>
<protein>
    <submittedName>
        <fullName evidence="2">tRNA (Adenosine(37)-N6)-threonylcarbamoyltransferase complex dimerization subunit type 1 TsaB</fullName>
    </submittedName>
</protein>
<evidence type="ECO:0000313" key="2">
    <source>
        <dbReference type="EMBL" id="MDD9206476.1"/>
    </source>
</evidence>
<keyword evidence="3" id="KW-1185">Reference proteome</keyword>
<dbReference type="Proteomes" id="UP001165561">
    <property type="component" value="Unassembled WGS sequence"/>
</dbReference>
<comment type="caution">
    <text evidence="2">The sequence shown here is derived from an EMBL/GenBank/DDBJ whole genome shotgun (WGS) entry which is preliminary data.</text>
</comment>
<name>A0ABT5TWP6_9MICO</name>
<feature type="non-terminal residue" evidence="2">
    <location>
        <position position="1"/>
    </location>
</feature>
<dbReference type="EMBL" id="JARACI010000895">
    <property type="protein sequence ID" value="MDD9206476.1"/>
    <property type="molecule type" value="Genomic_DNA"/>
</dbReference>
<accession>A0ABT5TWP6</accession>
<organism evidence="2 3">
    <name type="scientific">Georgenia halotolerans</name>
    <dbReference type="NCBI Taxonomy" id="3028317"/>
    <lineage>
        <taxon>Bacteria</taxon>
        <taxon>Bacillati</taxon>
        <taxon>Actinomycetota</taxon>
        <taxon>Actinomycetes</taxon>
        <taxon>Micrococcales</taxon>
        <taxon>Bogoriellaceae</taxon>
        <taxon>Georgenia</taxon>
    </lineage>
</organism>
<gene>
    <name evidence="2" type="ORF">PU560_08330</name>
</gene>